<dbReference type="EMBL" id="CAJPDR010000214">
    <property type="protein sequence ID" value="CAF9926402.1"/>
    <property type="molecule type" value="Genomic_DNA"/>
</dbReference>
<dbReference type="Gene3D" id="3.80.10.10">
    <property type="entry name" value="Ribonuclease Inhibitor"/>
    <property type="match status" value="1"/>
</dbReference>
<evidence type="ECO:0000313" key="1">
    <source>
        <dbReference type="EMBL" id="CAF9926402.1"/>
    </source>
</evidence>
<gene>
    <name evidence="1" type="ORF">ALECFALPRED_003434</name>
</gene>
<dbReference type="OrthoDB" id="5421601at2759"/>
<keyword evidence="2" id="KW-1185">Reference proteome</keyword>
<dbReference type="AlphaFoldDB" id="A0A8H3FP10"/>
<reference evidence="1" key="1">
    <citation type="submission" date="2021-03" db="EMBL/GenBank/DDBJ databases">
        <authorList>
            <person name="Tagirdzhanova G."/>
        </authorList>
    </citation>
    <scope>NUCLEOTIDE SEQUENCE</scope>
</reference>
<accession>A0A8H3FP10</accession>
<dbReference type="InterPro" id="IPR032675">
    <property type="entry name" value="LRR_dom_sf"/>
</dbReference>
<protein>
    <submittedName>
        <fullName evidence="1">Uncharacterized protein</fullName>
    </submittedName>
</protein>
<evidence type="ECO:0000313" key="2">
    <source>
        <dbReference type="Proteomes" id="UP000664203"/>
    </source>
</evidence>
<dbReference type="Proteomes" id="UP000664203">
    <property type="component" value="Unassembled WGS sequence"/>
</dbReference>
<sequence>MGNLSDLPNELIVEVNAFVKEHNELKSTFSFVNHCRDDIQIRPADTLKCLLLNPRSALYVRNVSIDGWRYDWDPADYLVPKGSRHKPYPKETMELFRQAIMSSPFVPDHNFGYWINELEKGDEAEVLALIVMRLPNVENFKLLHEGRNECCISRTIQLIAESQGTEAPSRLKEVQIGWGDETVSGDVDWLHIFSALPSVKAIEARNVGHDRDCNDPDCRRNRYTFDEDWDYSYDCHAWSHDPDSTLDPKTSNVTHLTFSNCEINTRRLLEFLEGLPALEYIDYLGAMDPSEPGEIISALLAHTNHSLQTLRLKTCNELHRDSYFTVDLAKFEVLKELEIESESLPLFKYASAGNKLAELLPPSIETIDFAPPEYRYA</sequence>
<comment type="caution">
    <text evidence="1">The sequence shown here is derived from an EMBL/GenBank/DDBJ whole genome shotgun (WGS) entry which is preliminary data.</text>
</comment>
<name>A0A8H3FP10_9LECA</name>
<dbReference type="SUPFAM" id="SSF52047">
    <property type="entry name" value="RNI-like"/>
    <property type="match status" value="1"/>
</dbReference>
<organism evidence="1 2">
    <name type="scientific">Alectoria fallacina</name>
    <dbReference type="NCBI Taxonomy" id="1903189"/>
    <lineage>
        <taxon>Eukaryota</taxon>
        <taxon>Fungi</taxon>
        <taxon>Dikarya</taxon>
        <taxon>Ascomycota</taxon>
        <taxon>Pezizomycotina</taxon>
        <taxon>Lecanoromycetes</taxon>
        <taxon>OSLEUM clade</taxon>
        <taxon>Lecanoromycetidae</taxon>
        <taxon>Lecanorales</taxon>
        <taxon>Lecanorineae</taxon>
        <taxon>Parmeliaceae</taxon>
        <taxon>Alectoria</taxon>
    </lineage>
</organism>
<proteinExistence type="predicted"/>